<name>R5ZHB3_9FIRM</name>
<dbReference type="AlphaFoldDB" id="R5ZHB3"/>
<comment type="caution">
    <text evidence="1">The sequence shown here is derived from an EMBL/GenBank/DDBJ whole genome shotgun (WGS) entry which is preliminary data.</text>
</comment>
<proteinExistence type="predicted"/>
<evidence type="ECO:0000313" key="1">
    <source>
        <dbReference type="EMBL" id="CDA38155.1"/>
    </source>
</evidence>
<dbReference type="Proteomes" id="UP000018175">
    <property type="component" value="Unassembled WGS sequence"/>
</dbReference>
<organism evidence="1">
    <name type="scientific">Lachnospira eligens CAG:72</name>
    <dbReference type="NCBI Taxonomy" id="1263077"/>
    <lineage>
        <taxon>Bacteria</taxon>
        <taxon>Bacillati</taxon>
        <taxon>Bacillota</taxon>
        <taxon>Clostridia</taxon>
        <taxon>Lachnospirales</taxon>
        <taxon>Lachnospiraceae</taxon>
        <taxon>Lachnospira</taxon>
    </lineage>
</organism>
<dbReference type="EMBL" id="CBBU010000003">
    <property type="protein sequence ID" value="CDA38155.1"/>
    <property type="molecule type" value="Genomic_DNA"/>
</dbReference>
<gene>
    <name evidence="1" type="ORF">BN765_00950</name>
</gene>
<sequence>MTNNSDHIFSNIDIRKLLIPIMLENLLASLMGTVDTMMVSNVGASAVSV</sequence>
<protein>
    <submittedName>
        <fullName evidence="1">Multidrug resistance protein MATE family</fullName>
    </submittedName>
</protein>
<reference evidence="1" key="1">
    <citation type="submission" date="2012-11" db="EMBL/GenBank/DDBJ databases">
        <title>Dependencies among metagenomic species, viruses, plasmids and units of genetic variation.</title>
        <authorList>
            <person name="Nielsen H.B."/>
            <person name="Almeida M."/>
            <person name="Juncker A.S."/>
            <person name="Rasmussen S."/>
            <person name="Li J."/>
            <person name="Sunagawa S."/>
            <person name="Plichta D."/>
            <person name="Gautier L."/>
            <person name="Le Chatelier E."/>
            <person name="Peletier E."/>
            <person name="Bonde I."/>
            <person name="Nielsen T."/>
            <person name="Manichanh C."/>
            <person name="Arumugam M."/>
            <person name="Batto J."/>
            <person name="Santos M.B.Q.D."/>
            <person name="Blom N."/>
            <person name="Borruel N."/>
            <person name="Burgdorf K.S."/>
            <person name="Boumezbeur F."/>
            <person name="Casellas F."/>
            <person name="Dore J."/>
            <person name="Guarner F."/>
            <person name="Hansen T."/>
            <person name="Hildebrand F."/>
            <person name="Kaas R.S."/>
            <person name="Kennedy S."/>
            <person name="Kristiansen K."/>
            <person name="Kultima J.R."/>
            <person name="Leonard P."/>
            <person name="Levenez F."/>
            <person name="Lund O."/>
            <person name="Moumen B."/>
            <person name="Le Paslier D."/>
            <person name="Pons N."/>
            <person name="Pedersen O."/>
            <person name="Prifti E."/>
            <person name="Qin J."/>
            <person name="Raes J."/>
            <person name="Tap J."/>
            <person name="Tims S."/>
            <person name="Ussery D.W."/>
            <person name="Yamada T."/>
            <person name="MetaHit consortium"/>
            <person name="Renault P."/>
            <person name="Sicheritz-Ponten T."/>
            <person name="Bork P."/>
            <person name="Wang J."/>
            <person name="Brunak S."/>
            <person name="Ehrlich S.D."/>
        </authorList>
    </citation>
    <scope>NUCLEOTIDE SEQUENCE [LARGE SCALE GENOMIC DNA]</scope>
</reference>
<accession>R5ZHB3</accession>